<dbReference type="EMBL" id="VSRR010012442">
    <property type="protein sequence ID" value="MPC54552.1"/>
    <property type="molecule type" value="Genomic_DNA"/>
</dbReference>
<evidence type="ECO:0000313" key="1">
    <source>
        <dbReference type="EMBL" id="MPC54552.1"/>
    </source>
</evidence>
<organism evidence="1 2">
    <name type="scientific">Portunus trituberculatus</name>
    <name type="common">Swimming crab</name>
    <name type="synonym">Neptunus trituberculatus</name>
    <dbReference type="NCBI Taxonomy" id="210409"/>
    <lineage>
        <taxon>Eukaryota</taxon>
        <taxon>Metazoa</taxon>
        <taxon>Ecdysozoa</taxon>
        <taxon>Arthropoda</taxon>
        <taxon>Crustacea</taxon>
        <taxon>Multicrustacea</taxon>
        <taxon>Malacostraca</taxon>
        <taxon>Eumalacostraca</taxon>
        <taxon>Eucarida</taxon>
        <taxon>Decapoda</taxon>
        <taxon>Pleocyemata</taxon>
        <taxon>Brachyura</taxon>
        <taxon>Eubrachyura</taxon>
        <taxon>Portunoidea</taxon>
        <taxon>Portunidae</taxon>
        <taxon>Portuninae</taxon>
        <taxon>Portunus</taxon>
    </lineage>
</organism>
<proteinExistence type="predicted"/>
<accession>A0A5B7G6I1</accession>
<keyword evidence="2" id="KW-1185">Reference proteome</keyword>
<evidence type="ECO:0000313" key="2">
    <source>
        <dbReference type="Proteomes" id="UP000324222"/>
    </source>
</evidence>
<reference evidence="1 2" key="1">
    <citation type="submission" date="2019-05" db="EMBL/GenBank/DDBJ databases">
        <title>Another draft genome of Portunus trituberculatus and its Hox gene families provides insights of decapod evolution.</title>
        <authorList>
            <person name="Jeong J.-H."/>
            <person name="Song I."/>
            <person name="Kim S."/>
            <person name="Choi T."/>
            <person name="Kim D."/>
            <person name="Ryu S."/>
            <person name="Kim W."/>
        </authorList>
    </citation>
    <scope>NUCLEOTIDE SEQUENCE [LARGE SCALE GENOMIC DNA]</scope>
    <source>
        <tissue evidence="1">Muscle</tissue>
    </source>
</reference>
<comment type="caution">
    <text evidence="1">The sequence shown here is derived from an EMBL/GenBank/DDBJ whole genome shotgun (WGS) entry which is preliminary data.</text>
</comment>
<gene>
    <name evidence="1" type="ORF">E2C01_048473</name>
</gene>
<sequence length="100" mass="10416">MWLGARCVASGNLQKTGVRGWGKVSGTPTPSTNPPQVLLVKAAPTPGPSQRQQQRCGGSGRMLWMNGVMRVGEGAPVGVWLGFGCLAASGGLKRVSWGRL</sequence>
<name>A0A5B7G6I1_PORTR</name>
<protein>
    <submittedName>
        <fullName evidence="1">Uncharacterized protein</fullName>
    </submittedName>
</protein>
<dbReference type="Proteomes" id="UP000324222">
    <property type="component" value="Unassembled WGS sequence"/>
</dbReference>
<dbReference type="AlphaFoldDB" id="A0A5B7G6I1"/>